<evidence type="ECO:0000313" key="2">
    <source>
        <dbReference type="Proteomes" id="UP000593892"/>
    </source>
</evidence>
<dbReference type="NCBIfam" id="TIGR03353">
    <property type="entry name" value="VI_chp_4"/>
    <property type="match status" value="1"/>
</dbReference>
<organism evidence="1 2">
    <name type="scientific">Paludibaculum fermentans</name>
    <dbReference type="NCBI Taxonomy" id="1473598"/>
    <lineage>
        <taxon>Bacteria</taxon>
        <taxon>Pseudomonadati</taxon>
        <taxon>Acidobacteriota</taxon>
        <taxon>Terriglobia</taxon>
        <taxon>Bryobacterales</taxon>
        <taxon>Bryobacteraceae</taxon>
        <taxon>Paludibaculum</taxon>
    </lineage>
</organism>
<dbReference type="RefSeq" id="WP_194450085.1">
    <property type="nucleotide sequence ID" value="NZ_CP063849.1"/>
</dbReference>
<reference evidence="1 2" key="1">
    <citation type="submission" date="2020-10" db="EMBL/GenBank/DDBJ databases">
        <title>Complete genome sequence of Paludibaculum fermentans P105T, a facultatively anaerobic acidobacterium capable of dissimilatory Fe(III) reduction.</title>
        <authorList>
            <person name="Dedysh S.N."/>
            <person name="Beletsky A.V."/>
            <person name="Kulichevskaya I.S."/>
            <person name="Mardanov A.V."/>
            <person name="Ravin N.V."/>
        </authorList>
    </citation>
    <scope>NUCLEOTIDE SEQUENCE [LARGE SCALE GENOMIC DNA]</scope>
    <source>
        <strain evidence="1 2">P105</strain>
    </source>
</reference>
<name>A0A7S7NRH7_PALFE</name>
<proteinExistence type="predicted"/>
<dbReference type="PANTHER" id="PTHR35566">
    <property type="entry name" value="BLR3599 PROTEIN"/>
    <property type="match status" value="1"/>
</dbReference>
<dbReference type="InterPro" id="IPR010263">
    <property type="entry name" value="T6SS_TssK"/>
</dbReference>
<protein>
    <submittedName>
        <fullName evidence="1">Type VI secretion system baseplate subunit TssK</fullName>
    </submittedName>
</protein>
<dbReference type="EMBL" id="CP063849">
    <property type="protein sequence ID" value="QOY88423.1"/>
    <property type="molecule type" value="Genomic_DNA"/>
</dbReference>
<dbReference type="Pfam" id="PF05936">
    <property type="entry name" value="T6SS_VasE"/>
    <property type="match status" value="1"/>
</dbReference>
<keyword evidence="2" id="KW-1185">Reference proteome</keyword>
<dbReference type="KEGG" id="pfer:IRI77_00200"/>
<accession>A0A7S7NRH7</accession>
<sequence>MRFLSRVVWSEGMYLGPHHFQVQGRYFEDSLHFAASALMGQPYGLMGCLLDPDALSNGTLSVIHARGIFRDGLQFHMPECDAAPAPRAIGDLFPPIRSSVVVLLGVPERLENGPNCSMNEAGSQTRYVARNRPYADETTGRDERTIEVGGKDFRLLLDTEPQDGLVCLPLARVMRDGAGQYVFDPSFVPPCLQIGASEHLMLLLRRLIEILGEKSSTLSRAPSGGGDRSSREIANFWLLHAVNSALAALRHQWTSKRGHPEEIFLELSRLAGALCTFSLDSHPRNLPSFDHDNPGPCFDALDYHIRTHLEITVPTRCIEIPLVQTASCFYEGEITDTRCLDRSSWVIALHATTGDADLIEKGPRLVKVCSAKFIGELVKRAMAGLPMAHLPMPPPSVPMRVESQYFSVSKSGPFWDNIMVTRRVGIYVPDELPDPDLKLFVVLDA</sequence>
<evidence type="ECO:0000313" key="1">
    <source>
        <dbReference type="EMBL" id="QOY88423.1"/>
    </source>
</evidence>
<dbReference type="PANTHER" id="PTHR35566:SF1">
    <property type="entry name" value="TYPE VI SECRETION SYSTEM BASEPLATE COMPONENT TSSK1"/>
    <property type="match status" value="1"/>
</dbReference>
<dbReference type="AlphaFoldDB" id="A0A7S7NRH7"/>
<dbReference type="Proteomes" id="UP000593892">
    <property type="component" value="Chromosome"/>
</dbReference>
<gene>
    <name evidence="1" type="primary">tssK</name>
    <name evidence="1" type="ORF">IRI77_00200</name>
</gene>